<keyword evidence="3" id="KW-1185">Reference proteome</keyword>
<feature type="compositionally biased region" description="Low complexity" evidence="1">
    <location>
        <begin position="461"/>
        <end position="477"/>
    </location>
</feature>
<evidence type="ECO:0000256" key="1">
    <source>
        <dbReference type="SAM" id="MobiDB-lite"/>
    </source>
</evidence>
<gene>
    <name evidence="2" type="ORF">EVG20_g3862</name>
</gene>
<protein>
    <submittedName>
        <fullName evidence="2">Uncharacterized protein</fullName>
    </submittedName>
</protein>
<dbReference type="EMBL" id="SEOQ01000184">
    <property type="protein sequence ID" value="TFY67672.1"/>
    <property type="molecule type" value="Genomic_DNA"/>
</dbReference>
<dbReference type="Proteomes" id="UP000298327">
    <property type="component" value="Unassembled WGS sequence"/>
</dbReference>
<dbReference type="OrthoDB" id="3070390at2759"/>
<proteinExistence type="predicted"/>
<feature type="region of interest" description="Disordered" evidence="1">
    <location>
        <begin position="621"/>
        <end position="648"/>
    </location>
</feature>
<name>A0A4Y9YZI1_9AGAM</name>
<evidence type="ECO:0000313" key="2">
    <source>
        <dbReference type="EMBL" id="TFY67672.1"/>
    </source>
</evidence>
<feature type="compositionally biased region" description="Polar residues" evidence="1">
    <location>
        <begin position="313"/>
        <end position="324"/>
    </location>
</feature>
<feature type="compositionally biased region" description="Polar residues" evidence="1">
    <location>
        <begin position="385"/>
        <end position="396"/>
    </location>
</feature>
<evidence type="ECO:0000313" key="3">
    <source>
        <dbReference type="Proteomes" id="UP000298327"/>
    </source>
</evidence>
<feature type="compositionally biased region" description="Low complexity" evidence="1">
    <location>
        <begin position="326"/>
        <end position="340"/>
    </location>
</feature>
<dbReference type="AlphaFoldDB" id="A0A4Y9YZI1"/>
<feature type="region of interest" description="Disordered" evidence="1">
    <location>
        <begin position="441"/>
        <end position="517"/>
    </location>
</feature>
<comment type="caution">
    <text evidence="2">The sequence shown here is derived from an EMBL/GenBank/DDBJ whole genome shotgun (WGS) entry which is preliminary data.</text>
</comment>
<feature type="compositionally biased region" description="Polar residues" evidence="1">
    <location>
        <begin position="493"/>
        <end position="503"/>
    </location>
</feature>
<accession>A0A4Y9YZI1</accession>
<dbReference type="STRING" id="205917.A0A4Y9YZI1"/>
<organism evidence="2 3">
    <name type="scientific">Dentipellis fragilis</name>
    <dbReference type="NCBI Taxonomy" id="205917"/>
    <lineage>
        <taxon>Eukaryota</taxon>
        <taxon>Fungi</taxon>
        <taxon>Dikarya</taxon>
        <taxon>Basidiomycota</taxon>
        <taxon>Agaricomycotina</taxon>
        <taxon>Agaricomycetes</taxon>
        <taxon>Russulales</taxon>
        <taxon>Hericiaceae</taxon>
        <taxon>Dentipellis</taxon>
    </lineage>
</organism>
<feature type="region of interest" description="Disordered" evidence="1">
    <location>
        <begin position="269"/>
        <end position="357"/>
    </location>
</feature>
<feature type="region of interest" description="Disordered" evidence="1">
    <location>
        <begin position="373"/>
        <end position="396"/>
    </location>
</feature>
<feature type="compositionally biased region" description="Polar residues" evidence="1">
    <location>
        <begin position="441"/>
        <end position="454"/>
    </location>
</feature>
<reference evidence="2 3" key="1">
    <citation type="submission" date="2019-02" db="EMBL/GenBank/DDBJ databases">
        <title>Genome sequencing of the rare red list fungi Dentipellis fragilis.</title>
        <authorList>
            <person name="Buettner E."/>
            <person name="Kellner H."/>
        </authorList>
    </citation>
    <scope>NUCLEOTIDE SEQUENCE [LARGE SCALE GENOMIC DNA]</scope>
    <source>
        <strain evidence="2 3">DSM 105465</strain>
    </source>
</reference>
<sequence>MRDYMNEDITVIMRLVYIGVIAEQIDELDEDDWPDVPHHIVTRVREDFTRLRLQNCHPKKTNILRGREAGTLELIWDTTRSNAMYRSLEKRVAVLETSDLDDCDISLLQVYDLWADTVRIPKSVRPMLEAYGSNTHRHRRADEAELYAMITSAIQKERASLTRAFTSISSTPSFVSSPATYSSVTTAGPSAPQPTAPSAVLATNTDPLAFLKSSSGVATSSNTNVAGRSTSAAWFPTASTLDYLGPASTSKQVPKSTGITTILKASVSTSSTGSLPGSSNPTAKAPAVHPAGIFGTPNSTATSAKAHPVGQPLQGTGSSDNASAGPSRLPTALLTPSSSLKGSQPKPKTRPATPVDSLVASMTTAYVKAAGRASVSPSPARFPVASQQPSQGAGSETLAQNTLAKIPAVKKPTLKVMTGGGPGLVGAAMSQPVFGKPGWSASVSPLSAKSTDTPTRPEPSTPSVKGTSTSTGTSITTAVPAKSSTKIPAVSSDVHTSGSSNVAVSAPTAATDPSIAPLTLPAKKPAQRETGSIIGGIVGATITQPVFGKPGWSANASPSSAKNTGVPITPTTALHAASASASLPTGVPTAPGAANVANTTPATGASNVSTNTDVSQTLALQSSPPSASWLVPAEGPSTTPQTASPGAHPVQHIVSHERILKWTTILESAKKAKNDADRALAVATEEVTLKRKREDEVTERLVDYGRTFPSLILARRNRSRTYSVRVFYIFCRAWSLMMHFADAVAALEAQVSEMRAVLMIERSARQAAEEKLEAERRVLEDVRRECREPFVVPALLDAFVKLSRMGEGATEVMMEVDEQIAT</sequence>
<feature type="compositionally biased region" description="Low complexity" evidence="1">
    <location>
        <begin position="269"/>
        <end position="279"/>
    </location>
</feature>